<gene>
    <name evidence="2" type="ORF">BRAN1462_LOCUS44422</name>
</gene>
<organism evidence="2">
    <name type="scientific">Zooxanthella nutricula</name>
    <dbReference type="NCBI Taxonomy" id="1333877"/>
    <lineage>
        <taxon>Eukaryota</taxon>
        <taxon>Sar</taxon>
        <taxon>Alveolata</taxon>
        <taxon>Dinophyceae</taxon>
        <taxon>Peridiniales</taxon>
        <taxon>Peridiniales incertae sedis</taxon>
        <taxon>Zooxanthella</taxon>
    </lineage>
</organism>
<evidence type="ECO:0000313" key="2">
    <source>
        <dbReference type="EMBL" id="CAD9619308.1"/>
    </source>
</evidence>
<accession>A0A7S2LXH9</accession>
<feature type="compositionally biased region" description="Pro residues" evidence="1">
    <location>
        <begin position="1"/>
        <end position="24"/>
    </location>
</feature>
<protein>
    <submittedName>
        <fullName evidence="2">Uncharacterized protein</fullName>
    </submittedName>
</protein>
<evidence type="ECO:0000256" key="1">
    <source>
        <dbReference type="SAM" id="MobiDB-lite"/>
    </source>
</evidence>
<dbReference type="EMBL" id="HBGW01069687">
    <property type="protein sequence ID" value="CAD9619308.1"/>
    <property type="molecule type" value="Transcribed_RNA"/>
</dbReference>
<proteinExistence type="predicted"/>
<name>A0A7S2LXH9_9DINO</name>
<feature type="region of interest" description="Disordered" evidence="1">
    <location>
        <begin position="1"/>
        <end position="51"/>
    </location>
</feature>
<dbReference type="AlphaFoldDB" id="A0A7S2LXH9"/>
<reference evidence="2" key="1">
    <citation type="submission" date="2021-01" db="EMBL/GenBank/DDBJ databases">
        <authorList>
            <person name="Corre E."/>
            <person name="Pelletier E."/>
            <person name="Niang G."/>
            <person name="Scheremetjew M."/>
            <person name="Finn R."/>
            <person name="Kale V."/>
            <person name="Holt S."/>
            <person name="Cochrane G."/>
            <person name="Meng A."/>
            <person name="Brown T."/>
            <person name="Cohen L."/>
        </authorList>
    </citation>
    <scope>NUCLEOTIDE SEQUENCE</scope>
    <source>
        <strain evidence="2">RCC3387</strain>
    </source>
</reference>
<sequence length="212" mass="22949">MSSSLSPPPGLPSPPALLPPPPVATSPRAQLPLLWPDVPPPAPATSPTMADDADGALRVAAGVARAGADSQRFESVKSTEWRIEKVFSRLKATSGFPLVSPPMTLAPFADVRFQFSAGENWASSSRNPKQKKPLHQEPRGPTLSNGSLRLKCIGTSTVSFKIRIIIGNFSEGPFECHFVDTSVQDFPLGVDWRQHLEPRTGCLRIRVQTFTD</sequence>
<feature type="region of interest" description="Disordered" evidence="1">
    <location>
        <begin position="120"/>
        <end position="146"/>
    </location>
</feature>